<name>A0A1I4KJZ7_9ACTN</name>
<feature type="region of interest" description="Disordered" evidence="1">
    <location>
        <begin position="72"/>
        <end position="99"/>
    </location>
</feature>
<protein>
    <recommendedName>
        <fullName evidence="4">Helix-turn-helix domain-containing protein</fullName>
    </recommendedName>
</protein>
<reference evidence="3" key="1">
    <citation type="submission" date="2016-10" db="EMBL/GenBank/DDBJ databases">
        <authorList>
            <person name="Varghese N."/>
            <person name="Submissions S."/>
        </authorList>
    </citation>
    <scope>NUCLEOTIDE SEQUENCE [LARGE SCALE GENOMIC DNA]</scope>
    <source>
        <strain evidence="3">PL19</strain>
    </source>
</reference>
<dbReference type="Proteomes" id="UP000198928">
    <property type="component" value="Unassembled WGS sequence"/>
</dbReference>
<evidence type="ECO:0008006" key="4">
    <source>
        <dbReference type="Google" id="ProtNLM"/>
    </source>
</evidence>
<organism evidence="2 3">
    <name type="scientific">Streptomyces pini</name>
    <dbReference type="NCBI Taxonomy" id="1520580"/>
    <lineage>
        <taxon>Bacteria</taxon>
        <taxon>Bacillati</taxon>
        <taxon>Actinomycetota</taxon>
        <taxon>Actinomycetes</taxon>
        <taxon>Kitasatosporales</taxon>
        <taxon>Streptomycetaceae</taxon>
        <taxon>Streptomyces</taxon>
    </lineage>
</organism>
<evidence type="ECO:0000313" key="3">
    <source>
        <dbReference type="Proteomes" id="UP000198928"/>
    </source>
</evidence>
<keyword evidence="3" id="KW-1185">Reference proteome</keyword>
<sequence>MLLIALNQRKIEFTLPQERMPEWYGISADTAGKGINELRRHGILDHLDDEWFDTLKTRSGRGSRPVYSLWPPFTPRGLGEPTADEQAAAEVPSGTVPKK</sequence>
<accession>A0A1I4KJZ7</accession>
<proteinExistence type="predicted"/>
<dbReference type="EMBL" id="FOSG01000027">
    <property type="protein sequence ID" value="SFL78757.1"/>
    <property type="molecule type" value="Genomic_DNA"/>
</dbReference>
<gene>
    <name evidence="2" type="ORF">SAMN05192584_12726</name>
</gene>
<evidence type="ECO:0000313" key="2">
    <source>
        <dbReference type="EMBL" id="SFL78757.1"/>
    </source>
</evidence>
<evidence type="ECO:0000256" key="1">
    <source>
        <dbReference type="SAM" id="MobiDB-lite"/>
    </source>
</evidence>
<dbReference type="AlphaFoldDB" id="A0A1I4KJZ7"/>